<sequence>MIRAIAIVIILLLNIQMPVYGAQTKPLDDIREPIENGIALLKDPQYAVASKRDEQREKIWEIVRDIFDFRIISMMALARDWKAFNARQQKDFTEAFTELLKTNYLNKIQGQFQDERVVFLGEDLLTEKKAVVRSKILRQDTEIPMDYKVVFSHGKWRIYDINIEGISLIKNYRTQFKSILAKESPDALIERIRETTREEKKSGKPSA</sequence>
<dbReference type="Proteomes" id="UP000014977">
    <property type="component" value="Unassembled WGS sequence"/>
</dbReference>
<evidence type="ECO:0000313" key="1">
    <source>
        <dbReference type="EMBL" id="EPR38782.1"/>
    </source>
</evidence>
<accession>S7TNN4</accession>
<dbReference type="Gene3D" id="3.10.450.710">
    <property type="entry name" value="Tgt2/MlaC"/>
    <property type="match status" value="1"/>
</dbReference>
<proteinExistence type="predicted"/>
<comment type="caution">
    <text evidence="1">The sequence shown here is derived from an EMBL/GenBank/DDBJ whole genome shotgun (WGS) entry which is preliminary data.</text>
</comment>
<dbReference type="InterPro" id="IPR008869">
    <property type="entry name" value="MlaC/ttg2D"/>
</dbReference>
<dbReference type="AlphaFoldDB" id="S7TNN4"/>
<protein>
    <submittedName>
        <fullName evidence="1">Toluene tolerance family protein</fullName>
    </submittedName>
</protein>
<gene>
    <name evidence="1" type="ORF">dsmv_0192</name>
</gene>
<dbReference type="STRING" id="897.B2D07_04460"/>
<reference evidence="1 2" key="1">
    <citation type="journal article" date="2013" name="Genome Announc.">
        <title>Draft genome sequences for three mercury-methylating, sulfate-reducing bacteria.</title>
        <authorList>
            <person name="Brown S.D."/>
            <person name="Hurt R.A.Jr."/>
            <person name="Gilmour C.C."/>
            <person name="Elias D.A."/>
        </authorList>
    </citation>
    <scope>NUCLEOTIDE SEQUENCE [LARGE SCALE GENOMIC DNA]</scope>
    <source>
        <strain evidence="1 2">DSM 2059</strain>
    </source>
</reference>
<dbReference type="InterPro" id="IPR042245">
    <property type="entry name" value="Tgt2/MlaC_sf"/>
</dbReference>
<evidence type="ECO:0000313" key="2">
    <source>
        <dbReference type="Proteomes" id="UP000014977"/>
    </source>
</evidence>
<dbReference type="Pfam" id="PF05494">
    <property type="entry name" value="MlaC"/>
    <property type="match status" value="1"/>
</dbReference>
<dbReference type="PANTHER" id="PTHR36573:SF1">
    <property type="entry name" value="INTERMEMBRANE PHOSPHOLIPID TRANSPORT SYSTEM BINDING PROTEIN MLAC"/>
    <property type="match status" value="1"/>
</dbReference>
<dbReference type="PIRSF" id="PIRSF004649">
    <property type="entry name" value="MlaC"/>
    <property type="match status" value="1"/>
</dbReference>
<name>S7TNN4_DESML</name>
<keyword evidence="2" id="KW-1185">Reference proteome</keyword>
<dbReference type="EMBL" id="ATHJ01000094">
    <property type="protein sequence ID" value="EPR38782.1"/>
    <property type="molecule type" value="Genomic_DNA"/>
</dbReference>
<organism evidence="1 2">
    <name type="scientific">Desulfococcus multivorans DSM 2059</name>
    <dbReference type="NCBI Taxonomy" id="1121405"/>
    <lineage>
        <taxon>Bacteria</taxon>
        <taxon>Pseudomonadati</taxon>
        <taxon>Thermodesulfobacteriota</taxon>
        <taxon>Desulfobacteria</taxon>
        <taxon>Desulfobacterales</taxon>
        <taxon>Desulfococcaceae</taxon>
        <taxon>Desulfococcus</taxon>
    </lineage>
</organism>
<dbReference type="PANTHER" id="PTHR36573">
    <property type="entry name" value="INTERMEMBRANE PHOSPHOLIPID TRANSPORT SYSTEM BINDING PROTEIN MLAC"/>
    <property type="match status" value="1"/>
</dbReference>
<dbReference type="eggNOG" id="COG2854">
    <property type="taxonomic scope" value="Bacteria"/>
</dbReference>